<accession>A0A6M8BAG0</accession>
<sequence length="433" mass="47935">MDGFWRSPLESGRRRLNWRWVGLAIALCISLLAVGRMGLAQQPTHVSVLIQALEGTQWASLIQEFEAQNPDIKLDVIEGPNATNLVEDLYTSSFLLGDSPYDLVYMDIVWVPKFAAAGWLMDLSDRAAQSDFSDFLTTDIDGGRYRDGLYRIPLRSDAGMLYYRTDILEQLGATPPDTFDELLEISRAAKQAGLADWGYVWQGRQYEGLAAMFVEILEGFGAFWVNPETREVGLDAPGAIAAAEFLKRTIDEGISPPGVTTYQENEALRLFQSGNTVFMRSWPYAWALSNTEDSIIKGKFGIKPMVHAPGYSSGACQGGWGFGISKSSRHPDEAWRVIEFFTSTAAQRQFILESSYVPTRRSLFTDPAIVEKFSHYPALLPVLDATVLRPPIGQYAQASDILQRYLSAAITGRSSPADAMQAAAAETRRLLGT</sequence>
<evidence type="ECO:0000313" key="5">
    <source>
        <dbReference type="Proteomes" id="UP000505210"/>
    </source>
</evidence>
<dbReference type="PANTHER" id="PTHR43649">
    <property type="entry name" value="ARABINOSE-BINDING PROTEIN-RELATED"/>
    <property type="match status" value="1"/>
</dbReference>
<gene>
    <name evidence="4" type="ORF">HPC62_16385</name>
</gene>
<reference evidence="4 5" key="1">
    <citation type="submission" date="2020-05" db="EMBL/GenBank/DDBJ databases">
        <title>Complete genome sequence of of a novel Thermoleptolyngbya strain isolated from hot springs of Ganzi, Sichuan China.</title>
        <authorList>
            <person name="Tang J."/>
            <person name="Daroch M."/>
            <person name="Li L."/>
            <person name="Waleron K."/>
            <person name="Waleron M."/>
            <person name="Waleron M."/>
        </authorList>
    </citation>
    <scope>NUCLEOTIDE SEQUENCE [LARGE SCALE GENOMIC DNA]</scope>
    <source>
        <strain evidence="4 5">PKUAC-SCTA183</strain>
    </source>
</reference>
<dbReference type="Proteomes" id="UP000505210">
    <property type="component" value="Chromosome"/>
</dbReference>
<keyword evidence="5" id="KW-1185">Reference proteome</keyword>
<keyword evidence="3" id="KW-0732">Signal</keyword>
<evidence type="ECO:0000256" key="3">
    <source>
        <dbReference type="ARBA" id="ARBA00022729"/>
    </source>
</evidence>
<dbReference type="CDD" id="cd14750">
    <property type="entry name" value="PBP2_TMBP"/>
    <property type="match status" value="1"/>
</dbReference>
<dbReference type="Pfam" id="PF01547">
    <property type="entry name" value="SBP_bac_1"/>
    <property type="match status" value="1"/>
</dbReference>
<proteinExistence type="inferred from homology"/>
<organism evidence="4 5">
    <name type="scientific">Thermoleptolyngbya sichuanensis A183</name>
    <dbReference type="NCBI Taxonomy" id="2737172"/>
    <lineage>
        <taxon>Bacteria</taxon>
        <taxon>Bacillati</taxon>
        <taxon>Cyanobacteriota</taxon>
        <taxon>Cyanophyceae</taxon>
        <taxon>Oculatellales</taxon>
        <taxon>Oculatellaceae</taxon>
        <taxon>Thermoleptolyngbya</taxon>
        <taxon>Thermoleptolyngbya sichuanensis</taxon>
    </lineage>
</organism>
<dbReference type="RefSeq" id="WP_172357418.1">
    <property type="nucleotide sequence ID" value="NZ_CP053661.1"/>
</dbReference>
<dbReference type="KEGG" id="theu:HPC62_16385"/>
<keyword evidence="2" id="KW-0813">Transport</keyword>
<dbReference type="EMBL" id="CP053661">
    <property type="protein sequence ID" value="QKD83568.1"/>
    <property type="molecule type" value="Genomic_DNA"/>
</dbReference>
<dbReference type="InterPro" id="IPR006059">
    <property type="entry name" value="SBP"/>
</dbReference>
<comment type="similarity">
    <text evidence="1">Belongs to the bacterial solute-binding protein 1 family.</text>
</comment>
<protein>
    <submittedName>
        <fullName evidence="4">ABC transporter substrate-binding protein</fullName>
    </submittedName>
</protein>
<dbReference type="PANTHER" id="PTHR43649:SF34">
    <property type="entry name" value="ABC TRANSPORTER PERIPLASMIC-BINDING PROTEIN YCJN-RELATED"/>
    <property type="match status" value="1"/>
</dbReference>
<dbReference type="Gene3D" id="3.40.190.10">
    <property type="entry name" value="Periplasmic binding protein-like II"/>
    <property type="match status" value="2"/>
</dbReference>
<evidence type="ECO:0000313" key="4">
    <source>
        <dbReference type="EMBL" id="QKD83568.1"/>
    </source>
</evidence>
<name>A0A6M8BAG0_9CYAN</name>
<evidence type="ECO:0000256" key="2">
    <source>
        <dbReference type="ARBA" id="ARBA00022448"/>
    </source>
</evidence>
<dbReference type="SUPFAM" id="SSF53850">
    <property type="entry name" value="Periplasmic binding protein-like II"/>
    <property type="match status" value="1"/>
</dbReference>
<evidence type="ECO:0000256" key="1">
    <source>
        <dbReference type="ARBA" id="ARBA00008520"/>
    </source>
</evidence>
<dbReference type="AlphaFoldDB" id="A0A6M8BAG0"/>
<dbReference type="InterPro" id="IPR050490">
    <property type="entry name" value="Bact_solute-bd_prot1"/>
</dbReference>